<feature type="domain" description="Kinesin motor" evidence="2">
    <location>
        <begin position="1"/>
        <end position="105"/>
    </location>
</feature>
<evidence type="ECO:0000256" key="1">
    <source>
        <dbReference type="PROSITE-ProRule" id="PRU00283"/>
    </source>
</evidence>
<dbReference type="GO" id="GO:0005524">
    <property type="term" value="F:ATP binding"/>
    <property type="evidence" value="ECO:0007669"/>
    <property type="project" value="InterPro"/>
</dbReference>
<gene>
    <name evidence="3" type="ORF">JG688_00015938</name>
</gene>
<evidence type="ECO:0000313" key="4">
    <source>
        <dbReference type="Proteomes" id="UP000709295"/>
    </source>
</evidence>
<protein>
    <recommendedName>
        <fullName evidence="2">Kinesin motor domain-containing protein</fullName>
    </recommendedName>
</protein>
<dbReference type="EMBL" id="JAENGY010001845">
    <property type="protein sequence ID" value="KAG6946640.1"/>
    <property type="molecule type" value="Genomic_DNA"/>
</dbReference>
<comment type="similarity">
    <text evidence="1">Belongs to the TRAFAC class myosin-kinesin ATPase superfamily. Kinesin family.</text>
</comment>
<dbReference type="GO" id="GO:0008017">
    <property type="term" value="F:microtubule binding"/>
    <property type="evidence" value="ECO:0007669"/>
    <property type="project" value="InterPro"/>
</dbReference>
<dbReference type="Proteomes" id="UP000709295">
    <property type="component" value="Unassembled WGS sequence"/>
</dbReference>
<evidence type="ECO:0000259" key="2">
    <source>
        <dbReference type="PROSITE" id="PS50067"/>
    </source>
</evidence>
<dbReference type="Pfam" id="PF00225">
    <property type="entry name" value="Kinesin"/>
    <property type="match status" value="1"/>
</dbReference>
<proteinExistence type="inferred from homology"/>
<dbReference type="GO" id="GO:0003777">
    <property type="term" value="F:microtubule motor activity"/>
    <property type="evidence" value="ECO:0007669"/>
    <property type="project" value="InterPro"/>
</dbReference>
<keyword evidence="4" id="KW-1185">Reference proteome</keyword>
<dbReference type="GO" id="GO:0005874">
    <property type="term" value="C:microtubule"/>
    <property type="evidence" value="ECO:0007669"/>
    <property type="project" value="TreeGrafter"/>
</dbReference>
<comment type="caution">
    <text evidence="3">The sequence shown here is derived from an EMBL/GenBank/DDBJ whole genome shotgun (WGS) entry which is preliminary data.</text>
</comment>
<dbReference type="InterPro" id="IPR001752">
    <property type="entry name" value="Kinesin_motor_dom"/>
</dbReference>
<dbReference type="GO" id="GO:0005871">
    <property type="term" value="C:kinesin complex"/>
    <property type="evidence" value="ECO:0007669"/>
    <property type="project" value="TreeGrafter"/>
</dbReference>
<dbReference type="GO" id="GO:0016887">
    <property type="term" value="F:ATP hydrolysis activity"/>
    <property type="evidence" value="ECO:0007669"/>
    <property type="project" value="TreeGrafter"/>
</dbReference>
<accession>A0A8J5LZ99</accession>
<dbReference type="AlphaFoldDB" id="A0A8J5LZ99"/>
<sequence>MFVLVDLAGAEYTGEGLVRNSKEQKEAREINSSLIALKECIRVQARQGTGHIPYRNSKLTMLLKCYLETDNPSCTIMITNVSSAETHWHRIPTMTCNYITKTLKKNRSHNFGATMRVTRERFSKICYLENA</sequence>
<dbReference type="GO" id="GO:0007018">
    <property type="term" value="P:microtubule-based movement"/>
    <property type="evidence" value="ECO:0007669"/>
    <property type="project" value="InterPro"/>
</dbReference>
<name>A0A8J5LZ99_9STRA</name>
<organism evidence="3 4">
    <name type="scientific">Phytophthora aleatoria</name>
    <dbReference type="NCBI Taxonomy" id="2496075"/>
    <lineage>
        <taxon>Eukaryota</taxon>
        <taxon>Sar</taxon>
        <taxon>Stramenopiles</taxon>
        <taxon>Oomycota</taxon>
        <taxon>Peronosporomycetes</taxon>
        <taxon>Peronosporales</taxon>
        <taxon>Peronosporaceae</taxon>
        <taxon>Phytophthora</taxon>
    </lineage>
</organism>
<reference evidence="3" key="1">
    <citation type="submission" date="2021-01" db="EMBL/GenBank/DDBJ databases">
        <title>Phytophthora aleatoria, a newly-described species from Pinus radiata is distinct from Phytophthora cactorum isolates based on comparative genomics.</title>
        <authorList>
            <person name="Mcdougal R."/>
            <person name="Panda P."/>
            <person name="Williams N."/>
            <person name="Studholme D.J."/>
        </authorList>
    </citation>
    <scope>NUCLEOTIDE SEQUENCE</scope>
    <source>
        <strain evidence="3">NZFS 4037</strain>
    </source>
</reference>
<comment type="caution">
    <text evidence="1">Lacks conserved residue(s) required for the propagation of feature annotation.</text>
</comment>
<evidence type="ECO:0000313" key="3">
    <source>
        <dbReference type="EMBL" id="KAG6946640.1"/>
    </source>
</evidence>
<dbReference type="PANTHER" id="PTHR24115">
    <property type="entry name" value="KINESIN-RELATED"/>
    <property type="match status" value="1"/>
</dbReference>
<dbReference type="PROSITE" id="PS50067">
    <property type="entry name" value="KINESIN_MOTOR_2"/>
    <property type="match status" value="1"/>
</dbReference>
<dbReference type="InterPro" id="IPR027640">
    <property type="entry name" value="Kinesin-like_fam"/>
</dbReference>